<accession>A0ABP8HFG9</accession>
<keyword evidence="2" id="KW-1185">Reference proteome</keyword>
<name>A0ABP8HFG9_9BACT</name>
<proteinExistence type="predicted"/>
<evidence type="ECO:0000313" key="2">
    <source>
        <dbReference type="Proteomes" id="UP001501725"/>
    </source>
</evidence>
<dbReference type="EMBL" id="BAABGY010000011">
    <property type="protein sequence ID" value="GAA4338631.1"/>
    <property type="molecule type" value="Genomic_DNA"/>
</dbReference>
<organism evidence="1 2">
    <name type="scientific">Flaviaesturariibacter amylovorans</name>
    <dbReference type="NCBI Taxonomy" id="1084520"/>
    <lineage>
        <taxon>Bacteria</taxon>
        <taxon>Pseudomonadati</taxon>
        <taxon>Bacteroidota</taxon>
        <taxon>Chitinophagia</taxon>
        <taxon>Chitinophagales</taxon>
        <taxon>Chitinophagaceae</taxon>
        <taxon>Flaviaestuariibacter</taxon>
    </lineage>
</organism>
<evidence type="ECO:0000313" key="1">
    <source>
        <dbReference type="EMBL" id="GAA4338631.1"/>
    </source>
</evidence>
<dbReference type="Proteomes" id="UP001501725">
    <property type="component" value="Unassembled WGS sequence"/>
</dbReference>
<reference evidence="2" key="1">
    <citation type="journal article" date="2019" name="Int. J. Syst. Evol. Microbiol.">
        <title>The Global Catalogue of Microorganisms (GCM) 10K type strain sequencing project: providing services to taxonomists for standard genome sequencing and annotation.</title>
        <authorList>
            <consortium name="The Broad Institute Genomics Platform"/>
            <consortium name="The Broad Institute Genome Sequencing Center for Infectious Disease"/>
            <person name="Wu L."/>
            <person name="Ma J."/>
        </authorList>
    </citation>
    <scope>NUCLEOTIDE SEQUENCE [LARGE SCALE GENOMIC DNA]</scope>
    <source>
        <strain evidence="2">JCM 17919</strain>
    </source>
</reference>
<sequence length="93" mass="9944">MKREWGRVTGRAMWRKAPIPFAVGGTGSPKGGKLIGGSIISERCHDAPDDECIPEGPCARSVIHECIPGVCAKGFAAGARDARYPKIIWYSCA</sequence>
<comment type="caution">
    <text evidence="1">The sequence shown here is derived from an EMBL/GenBank/DDBJ whole genome shotgun (WGS) entry which is preliminary data.</text>
</comment>
<protein>
    <submittedName>
        <fullName evidence="1">Uncharacterized protein</fullName>
    </submittedName>
</protein>
<gene>
    <name evidence="1" type="ORF">GCM10023184_35200</name>
</gene>